<reference evidence="2 3" key="2">
    <citation type="submission" date="2019-04" db="EMBL/GenBank/DDBJ databases">
        <title>The genome sequence of big-headed turtle.</title>
        <authorList>
            <person name="Gong S."/>
        </authorList>
    </citation>
    <scope>NUCLEOTIDE SEQUENCE [LARGE SCALE GENOMIC DNA]</scope>
    <source>
        <strain evidence="2">DO16091913</strain>
        <tissue evidence="2">Muscle</tissue>
    </source>
</reference>
<reference evidence="2 3" key="1">
    <citation type="submission" date="2019-04" db="EMBL/GenBank/DDBJ databases">
        <title>Draft genome of the big-headed turtle Platysternon megacephalum.</title>
        <authorList>
            <person name="Gong S."/>
        </authorList>
    </citation>
    <scope>NUCLEOTIDE SEQUENCE [LARGE SCALE GENOMIC DNA]</scope>
    <source>
        <strain evidence="2">DO16091913</strain>
        <tissue evidence="2">Muscle</tissue>
    </source>
</reference>
<organism evidence="2 3">
    <name type="scientific">Platysternon megacephalum</name>
    <name type="common">big-headed turtle</name>
    <dbReference type="NCBI Taxonomy" id="55544"/>
    <lineage>
        <taxon>Eukaryota</taxon>
        <taxon>Metazoa</taxon>
        <taxon>Chordata</taxon>
        <taxon>Craniata</taxon>
        <taxon>Vertebrata</taxon>
        <taxon>Euteleostomi</taxon>
        <taxon>Archelosauria</taxon>
        <taxon>Testudinata</taxon>
        <taxon>Testudines</taxon>
        <taxon>Cryptodira</taxon>
        <taxon>Durocryptodira</taxon>
        <taxon>Testudinoidea</taxon>
        <taxon>Platysternidae</taxon>
        <taxon>Platysternon</taxon>
    </lineage>
</organism>
<dbReference type="EMBL" id="QXTE01000044">
    <property type="protein sequence ID" value="TFK10214.1"/>
    <property type="molecule type" value="Genomic_DNA"/>
</dbReference>
<evidence type="ECO:0000313" key="3">
    <source>
        <dbReference type="Proteomes" id="UP000297703"/>
    </source>
</evidence>
<dbReference type="AlphaFoldDB" id="A0A4D9EWL3"/>
<protein>
    <submittedName>
        <fullName evidence="2">CDKN2AIP N-terminal-like protein</fullName>
    </submittedName>
</protein>
<keyword evidence="3" id="KW-1185">Reference proteome</keyword>
<sequence>MKDPTGGAWEEEEDGGVSTARWGELPKREGGAKTGLESPSSSLEAAWYVRLSVSDSLPLPPTTAGQSFTSAALESWVPSYGCRTEVLSSLPDKRQKLV</sequence>
<proteinExistence type="predicted"/>
<feature type="region of interest" description="Disordered" evidence="1">
    <location>
        <begin position="1"/>
        <end position="41"/>
    </location>
</feature>
<evidence type="ECO:0000313" key="2">
    <source>
        <dbReference type="EMBL" id="TFK10214.1"/>
    </source>
</evidence>
<dbReference type="Proteomes" id="UP000297703">
    <property type="component" value="Unassembled WGS sequence"/>
</dbReference>
<gene>
    <name evidence="2" type="ORF">DR999_PMT06789</name>
</gene>
<evidence type="ECO:0000256" key="1">
    <source>
        <dbReference type="SAM" id="MobiDB-lite"/>
    </source>
</evidence>
<name>A0A4D9EWL3_9SAUR</name>
<comment type="caution">
    <text evidence="2">The sequence shown here is derived from an EMBL/GenBank/DDBJ whole genome shotgun (WGS) entry which is preliminary data.</text>
</comment>
<accession>A0A4D9EWL3</accession>